<gene>
    <name evidence="1" type="ORF">B0H63DRAFT_473576</name>
</gene>
<dbReference type="Proteomes" id="UP001285441">
    <property type="component" value="Unassembled WGS sequence"/>
</dbReference>
<keyword evidence="2" id="KW-1185">Reference proteome</keyword>
<accession>A0AAE0NQG7</accession>
<reference evidence="1" key="2">
    <citation type="submission" date="2023-06" db="EMBL/GenBank/DDBJ databases">
        <authorList>
            <consortium name="Lawrence Berkeley National Laboratory"/>
            <person name="Haridas S."/>
            <person name="Hensen N."/>
            <person name="Bonometti L."/>
            <person name="Westerberg I."/>
            <person name="Brannstrom I.O."/>
            <person name="Guillou S."/>
            <person name="Cros-Aarteil S."/>
            <person name="Calhoun S."/>
            <person name="Kuo A."/>
            <person name="Mondo S."/>
            <person name="Pangilinan J."/>
            <person name="Riley R."/>
            <person name="LaButti K."/>
            <person name="Andreopoulos B."/>
            <person name="Lipzen A."/>
            <person name="Chen C."/>
            <person name="Yanf M."/>
            <person name="Daum C."/>
            <person name="Ng V."/>
            <person name="Clum A."/>
            <person name="Steindorff A."/>
            <person name="Ohm R."/>
            <person name="Martin F."/>
            <person name="Silar P."/>
            <person name="Natvig D."/>
            <person name="Lalanne C."/>
            <person name="Gautier V."/>
            <person name="Ament-velasquez S.L."/>
            <person name="Kruys A."/>
            <person name="Hutchinson M.I."/>
            <person name="Powell A.J."/>
            <person name="Barry K."/>
            <person name="Miller A.N."/>
            <person name="Grigoriev I.V."/>
            <person name="Debuchy R."/>
            <person name="Gladieux P."/>
            <person name="Thoren M.H."/>
            <person name="Johannesson H."/>
        </authorList>
    </citation>
    <scope>NUCLEOTIDE SEQUENCE</scope>
    <source>
        <strain evidence="1">CBS 232.78</strain>
    </source>
</reference>
<organism evidence="1 2">
    <name type="scientific">Podospora didyma</name>
    <dbReference type="NCBI Taxonomy" id="330526"/>
    <lineage>
        <taxon>Eukaryota</taxon>
        <taxon>Fungi</taxon>
        <taxon>Dikarya</taxon>
        <taxon>Ascomycota</taxon>
        <taxon>Pezizomycotina</taxon>
        <taxon>Sordariomycetes</taxon>
        <taxon>Sordariomycetidae</taxon>
        <taxon>Sordariales</taxon>
        <taxon>Podosporaceae</taxon>
        <taxon>Podospora</taxon>
    </lineage>
</organism>
<proteinExistence type="predicted"/>
<evidence type="ECO:0000313" key="2">
    <source>
        <dbReference type="Proteomes" id="UP001285441"/>
    </source>
</evidence>
<dbReference type="EMBL" id="JAULSW010000004">
    <property type="protein sequence ID" value="KAK3385775.1"/>
    <property type="molecule type" value="Genomic_DNA"/>
</dbReference>
<evidence type="ECO:0000313" key="1">
    <source>
        <dbReference type="EMBL" id="KAK3385775.1"/>
    </source>
</evidence>
<reference evidence="1" key="1">
    <citation type="journal article" date="2023" name="Mol. Phylogenet. Evol.">
        <title>Genome-scale phylogeny and comparative genomics of the fungal order Sordariales.</title>
        <authorList>
            <person name="Hensen N."/>
            <person name="Bonometti L."/>
            <person name="Westerberg I."/>
            <person name="Brannstrom I.O."/>
            <person name="Guillou S."/>
            <person name="Cros-Aarteil S."/>
            <person name="Calhoun S."/>
            <person name="Haridas S."/>
            <person name="Kuo A."/>
            <person name="Mondo S."/>
            <person name="Pangilinan J."/>
            <person name="Riley R."/>
            <person name="LaButti K."/>
            <person name="Andreopoulos B."/>
            <person name="Lipzen A."/>
            <person name="Chen C."/>
            <person name="Yan M."/>
            <person name="Daum C."/>
            <person name="Ng V."/>
            <person name="Clum A."/>
            <person name="Steindorff A."/>
            <person name="Ohm R.A."/>
            <person name="Martin F."/>
            <person name="Silar P."/>
            <person name="Natvig D.O."/>
            <person name="Lalanne C."/>
            <person name="Gautier V."/>
            <person name="Ament-Velasquez S.L."/>
            <person name="Kruys A."/>
            <person name="Hutchinson M.I."/>
            <person name="Powell A.J."/>
            <person name="Barry K."/>
            <person name="Miller A.N."/>
            <person name="Grigoriev I.V."/>
            <person name="Debuchy R."/>
            <person name="Gladieux P."/>
            <person name="Hiltunen Thoren M."/>
            <person name="Johannesson H."/>
        </authorList>
    </citation>
    <scope>NUCLEOTIDE SEQUENCE</scope>
    <source>
        <strain evidence="1">CBS 232.78</strain>
    </source>
</reference>
<sequence length="242" mass="26969">MTGYGHFALPVYKPALRILMDYLYYFLILRKLRRNLQKMLNLRTTDATHSVSGIQKLAKQVLCYVEDMECVGERDNLLRLPIPPIPEPVQMLNKALHEKMARPIFKWATERGFEIEREISHGPTVLWLQGGGITCPSDMVSILVFVQRPTPKHSGGAVVEVTGGGEGLAARQEPPFMGEVRTPITDPLFCSSMFECQVGDILLLEGGEKLVARRGIEPCDVCMFCVMHRTTPRKGAAGENAA</sequence>
<comment type="caution">
    <text evidence="1">The sequence shown here is derived from an EMBL/GenBank/DDBJ whole genome shotgun (WGS) entry which is preliminary data.</text>
</comment>
<protein>
    <submittedName>
        <fullName evidence="1">Uncharacterized protein</fullName>
    </submittedName>
</protein>
<name>A0AAE0NQG7_9PEZI</name>
<dbReference type="AlphaFoldDB" id="A0AAE0NQG7"/>